<evidence type="ECO:0000256" key="3">
    <source>
        <dbReference type="SAM" id="MobiDB-lite"/>
    </source>
</evidence>
<evidence type="ECO:0000313" key="5">
    <source>
        <dbReference type="Proteomes" id="UP000777482"/>
    </source>
</evidence>
<dbReference type="GO" id="GO:0090575">
    <property type="term" value="C:RNA polymerase II transcription regulator complex"/>
    <property type="evidence" value="ECO:0007669"/>
    <property type="project" value="TreeGrafter"/>
</dbReference>
<feature type="region of interest" description="Disordered" evidence="3">
    <location>
        <begin position="1"/>
        <end position="47"/>
    </location>
</feature>
<evidence type="ECO:0000256" key="2">
    <source>
        <dbReference type="ARBA" id="ARBA00023242"/>
    </source>
</evidence>
<dbReference type="CDD" id="cd14688">
    <property type="entry name" value="bZIP_YAP"/>
    <property type="match status" value="1"/>
</dbReference>
<keyword evidence="2" id="KW-0539">Nucleus</keyword>
<dbReference type="EMBL" id="PUHQ01000070">
    <property type="protein sequence ID" value="KAG0658133.1"/>
    <property type="molecule type" value="Genomic_DNA"/>
</dbReference>
<organism evidence="4 5">
    <name type="scientific">Rhodotorula mucilaginosa</name>
    <name type="common">Yeast</name>
    <name type="synonym">Rhodotorula rubra</name>
    <dbReference type="NCBI Taxonomy" id="5537"/>
    <lineage>
        <taxon>Eukaryota</taxon>
        <taxon>Fungi</taxon>
        <taxon>Dikarya</taxon>
        <taxon>Basidiomycota</taxon>
        <taxon>Pucciniomycotina</taxon>
        <taxon>Microbotryomycetes</taxon>
        <taxon>Sporidiobolales</taxon>
        <taxon>Sporidiobolaceae</taxon>
        <taxon>Rhodotorula</taxon>
    </lineage>
</organism>
<gene>
    <name evidence="4" type="ORF">C6P46_006009</name>
</gene>
<sequence length="551" mass="57984">MSPSGWSSCNRTEWVVPPRPKPGRKSAKAGSDTAKPTAKTTQKAFRERRQEYVTELEEKVRRLEAGEGEKCVFYQQQAQRAKSEALAWQQENAKLRQEVEALRAELARQSSPPSLSSGSGARTSRARPAPTTEFADSAAAAPPPPKRRRRAPSNASSSSRATPTFAGAEESCSPPLAPHRPPTHFSPLSDDPPQPSASTSPGAEAMTTRIQIPRCTFCSTGPDCFCAQVGFDIVQTPAATSHSGSSASSSSASTQQVDRLPAADEDPYAAETTYEPAVPLKLRRSGTGSQKSKKPSVWAIEAPAVTGAARLIDAAKAVCSGDPSNCPACSDDPFGKAFCNALSSSVCSTQPCANCPSNRSGRRIPTPPPEKPSPAPSMPMPIIDEGMALLESLTDLPCCGDPILCGSKTCKTEDQAEPIPPPPLPSLEADTAASAGAGVETVPCNEAWSALKQHPNIAFADLQMLAEVVAKRTYCKGAVTETPPPPAGVVSETFPAAATGRAPLIKFSQAFAVENTRRRLTVERGAVNEALGILDRAVIPPPPGPSPLYRG</sequence>
<dbReference type="PANTHER" id="PTHR40621:SF7">
    <property type="entry name" value="BZIP DOMAIN-CONTAINING PROTEIN"/>
    <property type="match status" value="1"/>
</dbReference>
<accession>A0A9P6VZF7</accession>
<feature type="region of interest" description="Disordered" evidence="3">
    <location>
        <begin position="356"/>
        <end position="377"/>
    </location>
</feature>
<reference evidence="4 5" key="1">
    <citation type="submission" date="2020-11" db="EMBL/GenBank/DDBJ databases">
        <title>Kefir isolates.</title>
        <authorList>
            <person name="Marcisauskas S."/>
            <person name="Kim Y."/>
            <person name="Blasche S."/>
        </authorList>
    </citation>
    <scope>NUCLEOTIDE SEQUENCE [LARGE SCALE GENOMIC DNA]</scope>
    <source>
        <strain evidence="4 5">KR</strain>
    </source>
</reference>
<feature type="compositionally biased region" description="Pro residues" evidence="3">
    <location>
        <begin position="365"/>
        <end position="377"/>
    </location>
</feature>
<evidence type="ECO:0000256" key="1">
    <source>
        <dbReference type="ARBA" id="ARBA00004123"/>
    </source>
</evidence>
<dbReference type="Gene3D" id="1.20.5.170">
    <property type="match status" value="1"/>
</dbReference>
<feature type="region of interest" description="Disordered" evidence="3">
    <location>
        <begin position="104"/>
        <end position="205"/>
    </location>
</feature>
<dbReference type="GO" id="GO:0000976">
    <property type="term" value="F:transcription cis-regulatory region binding"/>
    <property type="evidence" value="ECO:0007669"/>
    <property type="project" value="InterPro"/>
</dbReference>
<protein>
    <recommendedName>
        <fullName evidence="6">Hap4 transcription factor heteromerisation domain-containing protein</fullName>
    </recommendedName>
</protein>
<dbReference type="OrthoDB" id="5374328at2759"/>
<feature type="compositionally biased region" description="Low complexity" evidence="3">
    <location>
        <begin position="238"/>
        <end position="253"/>
    </location>
</feature>
<dbReference type="Proteomes" id="UP000777482">
    <property type="component" value="Unassembled WGS sequence"/>
</dbReference>
<feature type="compositionally biased region" description="Low complexity" evidence="3">
    <location>
        <begin position="33"/>
        <end position="43"/>
    </location>
</feature>
<evidence type="ECO:0008006" key="6">
    <source>
        <dbReference type="Google" id="ProtNLM"/>
    </source>
</evidence>
<name>A0A9P6VZF7_RHOMI</name>
<dbReference type="InterPro" id="IPR050936">
    <property type="entry name" value="AP-1-like"/>
</dbReference>
<proteinExistence type="predicted"/>
<feature type="region of interest" description="Disordered" evidence="3">
    <location>
        <begin position="238"/>
        <end position="296"/>
    </location>
</feature>
<evidence type="ECO:0000313" key="4">
    <source>
        <dbReference type="EMBL" id="KAG0658133.1"/>
    </source>
</evidence>
<dbReference type="GO" id="GO:0001228">
    <property type="term" value="F:DNA-binding transcription activator activity, RNA polymerase II-specific"/>
    <property type="evidence" value="ECO:0007669"/>
    <property type="project" value="TreeGrafter"/>
</dbReference>
<feature type="compositionally biased region" description="Low complexity" evidence="3">
    <location>
        <begin position="152"/>
        <end position="161"/>
    </location>
</feature>
<feature type="compositionally biased region" description="Low complexity" evidence="3">
    <location>
        <begin position="107"/>
        <end position="140"/>
    </location>
</feature>
<comment type="caution">
    <text evidence="4">The sequence shown here is derived from an EMBL/GenBank/DDBJ whole genome shotgun (WGS) entry which is preliminary data.</text>
</comment>
<dbReference type="PANTHER" id="PTHR40621">
    <property type="entry name" value="TRANSCRIPTION FACTOR KAPC-RELATED"/>
    <property type="match status" value="1"/>
</dbReference>
<feature type="compositionally biased region" description="Polar residues" evidence="3">
    <location>
        <begin position="1"/>
        <end position="11"/>
    </location>
</feature>
<keyword evidence="5" id="KW-1185">Reference proteome</keyword>
<dbReference type="AlphaFoldDB" id="A0A9P6VZF7"/>
<comment type="subcellular location">
    <subcellularLocation>
        <location evidence="1">Nucleus</location>
    </subcellularLocation>
</comment>